<feature type="signal peptide" evidence="2">
    <location>
        <begin position="1"/>
        <end position="22"/>
    </location>
</feature>
<dbReference type="AlphaFoldDB" id="A0A7R8ATG7"/>
<keyword evidence="2" id="KW-0732">Signal</keyword>
<accession>A0A7R8ATG7</accession>
<organism evidence="3 4">
    <name type="scientific">Aspergillus puulaauensis</name>
    <dbReference type="NCBI Taxonomy" id="1220207"/>
    <lineage>
        <taxon>Eukaryota</taxon>
        <taxon>Fungi</taxon>
        <taxon>Dikarya</taxon>
        <taxon>Ascomycota</taxon>
        <taxon>Pezizomycotina</taxon>
        <taxon>Eurotiomycetes</taxon>
        <taxon>Eurotiomycetidae</taxon>
        <taxon>Eurotiales</taxon>
        <taxon>Aspergillaceae</taxon>
        <taxon>Aspergillus</taxon>
    </lineage>
</organism>
<dbReference type="PANTHER" id="PTHR39474">
    <property type="entry name" value="UNNAMED PRODUCT"/>
    <property type="match status" value="1"/>
</dbReference>
<dbReference type="GeneID" id="64978925"/>
<evidence type="ECO:0000256" key="2">
    <source>
        <dbReference type="SAM" id="SignalP"/>
    </source>
</evidence>
<gene>
    <name evidence="3" type="ORF">APUU_70498S</name>
</gene>
<feature type="compositionally biased region" description="Low complexity" evidence="1">
    <location>
        <begin position="164"/>
        <end position="178"/>
    </location>
</feature>
<dbReference type="RefSeq" id="XP_041561114.1">
    <property type="nucleotide sequence ID" value="XM_041695377.1"/>
</dbReference>
<evidence type="ECO:0000256" key="1">
    <source>
        <dbReference type="SAM" id="MobiDB-lite"/>
    </source>
</evidence>
<keyword evidence="4" id="KW-1185">Reference proteome</keyword>
<sequence length="178" mass="18931">MRMSRATTLLHLLLGLRTSASASASASAPTPTALSTQLLNKSPASTLFAQCHVTNLYSTLAKTYSTMSNQANSNPQTPTLESSPEDKSKPVLALPDSSSASDDVPQLDVNGDGVKLDHLGPLVVNTDGTLARISNWAQMTEIERKNTLRVLGKRNKERMARLKAQAGEGQGESQGQAQ</sequence>
<name>A0A7R8ATG7_9EURO</name>
<evidence type="ECO:0000313" key="4">
    <source>
        <dbReference type="Proteomes" id="UP000654913"/>
    </source>
</evidence>
<protein>
    <recommendedName>
        <fullName evidence="5">Fungal specific transcription factor</fullName>
    </recommendedName>
</protein>
<feature type="compositionally biased region" description="Low complexity" evidence="1">
    <location>
        <begin position="90"/>
        <end position="104"/>
    </location>
</feature>
<dbReference type="OrthoDB" id="4590138at2759"/>
<proteinExistence type="predicted"/>
<dbReference type="PANTHER" id="PTHR39474:SF1">
    <property type="entry name" value="FUNGAL SPECIFIC TRANSCRIPTION FACTOR"/>
    <property type="match status" value="1"/>
</dbReference>
<evidence type="ECO:0008006" key="5">
    <source>
        <dbReference type="Google" id="ProtNLM"/>
    </source>
</evidence>
<evidence type="ECO:0000313" key="3">
    <source>
        <dbReference type="EMBL" id="BCS28928.1"/>
    </source>
</evidence>
<dbReference type="Proteomes" id="UP000654913">
    <property type="component" value="Chromosome 7"/>
</dbReference>
<feature type="region of interest" description="Disordered" evidence="1">
    <location>
        <begin position="158"/>
        <end position="178"/>
    </location>
</feature>
<feature type="chain" id="PRO_5031192220" description="Fungal specific transcription factor" evidence="2">
    <location>
        <begin position="23"/>
        <end position="178"/>
    </location>
</feature>
<reference evidence="3" key="1">
    <citation type="submission" date="2021-01" db="EMBL/GenBank/DDBJ databases">
        <authorList>
            <consortium name="Aspergillus puulaauensis MK2 genome sequencing consortium"/>
            <person name="Kazuki M."/>
            <person name="Futagami T."/>
        </authorList>
    </citation>
    <scope>NUCLEOTIDE SEQUENCE</scope>
    <source>
        <strain evidence="3">MK2</strain>
    </source>
</reference>
<dbReference type="EMBL" id="AP024449">
    <property type="protein sequence ID" value="BCS28928.1"/>
    <property type="molecule type" value="Genomic_DNA"/>
</dbReference>
<feature type="compositionally biased region" description="Polar residues" evidence="1">
    <location>
        <begin position="68"/>
        <end position="82"/>
    </location>
</feature>
<dbReference type="KEGG" id="apuu:APUU_70498S"/>
<feature type="region of interest" description="Disordered" evidence="1">
    <location>
        <begin position="68"/>
        <end position="115"/>
    </location>
</feature>
<reference evidence="3" key="2">
    <citation type="submission" date="2021-02" db="EMBL/GenBank/DDBJ databases">
        <title>Aspergillus puulaauensis MK2 genome sequence.</title>
        <authorList>
            <person name="Futagami T."/>
            <person name="Mori K."/>
            <person name="Kadooka C."/>
            <person name="Tanaka T."/>
        </authorList>
    </citation>
    <scope>NUCLEOTIDE SEQUENCE</scope>
    <source>
        <strain evidence="3">MK2</strain>
    </source>
</reference>